<dbReference type="Pfam" id="PF02518">
    <property type="entry name" value="HATPase_c"/>
    <property type="match status" value="1"/>
</dbReference>
<dbReference type="Gene3D" id="1.20.5.1930">
    <property type="match status" value="1"/>
</dbReference>
<evidence type="ECO:0000256" key="1">
    <source>
        <dbReference type="ARBA" id="ARBA00000085"/>
    </source>
</evidence>
<dbReference type="PROSITE" id="PS50109">
    <property type="entry name" value="HIS_KIN"/>
    <property type="match status" value="1"/>
</dbReference>
<keyword evidence="8" id="KW-0902">Two-component regulatory system</keyword>
<feature type="transmembrane region" description="Helical" evidence="9">
    <location>
        <begin position="27"/>
        <end position="45"/>
    </location>
</feature>
<evidence type="ECO:0000259" key="10">
    <source>
        <dbReference type="PROSITE" id="PS50109"/>
    </source>
</evidence>
<evidence type="ECO:0000256" key="7">
    <source>
        <dbReference type="ARBA" id="ARBA00022840"/>
    </source>
</evidence>
<keyword evidence="4" id="KW-0808">Transferase</keyword>
<organism evidence="11 12">
    <name type="scientific">Fibrivirga algicola</name>
    <dbReference type="NCBI Taxonomy" id="2950420"/>
    <lineage>
        <taxon>Bacteria</taxon>
        <taxon>Pseudomonadati</taxon>
        <taxon>Bacteroidota</taxon>
        <taxon>Cytophagia</taxon>
        <taxon>Cytophagales</taxon>
        <taxon>Spirosomataceae</taxon>
        <taxon>Fibrivirga</taxon>
    </lineage>
</organism>
<dbReference type="CDD" id="cd16917">
    <property type="entry name" value="HATPase_UhpB-NarQ-NarX-like"/>
    <property type="match status" value="1"/>
</dbReference>
<sequence>MPVLLNDHPELPSASPSQAEPIRLTRLYTATLLGLALLLTIAEVITQWQIDKFQDELWVIRYTATQRHQSQQIAKKAIQLADTPDSVAFRAIQRELATYFKTIEQSHIDGRNGLVRDSTGQLSARVVENSNEVKQRYENVRPHFEALQTSIRQLLRLRNPDEMRTLTARASLDLLLANETPFLEKIDLVVKQYTSELRQKLARLQRVELGLHLLTLCTLAAIAFFIFRPAARRLRQTIDRLVAAEKRTADVNRKLTSTNKSLKKARQQLFEATKVQFQQQINEQKSRTAYLMAGQEEERKRLSRELHDGLGQMLTAIKFQVEGLETRLTNEGVVNPNLSALKTLITQTIQETRSISNNLMPSVLSDFGLIPGLRMLVDNHNRTENEAGQALTIHLQADEWLSDSSQRLDKNIEITLYRVCQEAVTNAIRHGKASKISIQLFEKDQYLHLTVTDNGEGFKTQRLLKEPHGQGVHNIHERIKLLNGIFKLTSTPGKGTKLKVSIPYHPQLLSHDYDQTNAG</sequence>
<dbReference type="SMART" id="SM00387">
    <property type="entry name" value="HATPase_c"/>
    <property type="match status" value="1"/>
</dbReference>
<keyword evidence="7" id="KW-0067">ATP-binding</keyword>
<evidence type="ECO:0000256" key="5">
    <source>
        <dbReference type="ARBA" id="ARBA00022741"/>
    </source>
</evidence>
<dbReference type="InterPro" id="IPR003594">
    <property type="entry name" value="HATPase_dom"/>
</dbReference>
<comment type="caution">
    <text evidence="11">The sequence shown here is derived from an EMBL/GenBank/DDBJ whole genome shotgun (WGS) entry which is preliminary data.</text>
</comment>
<dbReference type="InterPro" id="IPR050482">
    <property type="entry name" value="Sensor_HK_TwoCompSys"/>
</dbReference>
<dbReference type="Pfam" id="PF07730">
    <property type="entry name" value="HisKA_3"/>
    <property type="match status" value="1"/>
</dbReference>
<reference evidence="12" key="2">
    <citation type="submission" date="2023-07" db="EMBL/GenBank/DDBJ databases">
        <authorList>
            <person name="Jung D.-H."/>
        </authorList>
    </citation>
    <scope>NUCLEOTIDE SEQUENCE [LARGE SCALE GENOMIC DNA]</scope>
    <source>
        <strain evidence="12">JA-25</strain>
    </source>
</reference>
<keyword evidence="5" id="KW-0547">Nucleotide-binding</keyword>
<evidence type="ECO:0000256" key="2">
    <source>
        <dbReference type="ARBA" id="ARBA00012438"/>
    </source>
</evidence>
<keyword evidence="12" id="KW-1185">Reference proteome</keyword>
<dbReference type="SUPFAM" id="SSF55874">
    <property type="entry name" value="ATPase domain of HSP90 chaperone/DNA topoisomerase II/histidine kinase"/>
    <property type="match status" value="1"/>
</dbReference>
<dbReference type="EMBL" id="WAEL01000011">
    <property type="protein sequence ID" value="NID13295.1"/>
    <property type="molecule type" value="Genomic_DNA"/>
</dbReference>
<protein>
    <recommendedName>
        <fullName evidence="2">histidine kinase</fullName>
        <ecNumber evidence="2">2.7.13.3</ecNumber>
    </recommendedName>
</protein>
<accession>A0ABX0QLI0</accession>
<dbReference type="InterPro" id="IPR011712">
    <property type="entry name" value="Sig_transdc_His_kin_sub3_dim/P"/>
</dbReference>
<dbReference type="EC" id="2.7.13.3" evidence="2"/>
<feature type="transmembrane region" description="Helical" evidence="9">
    <location>
        <begin position="209"/>
        <end position="227"/>
    </location>
</feature>
<dbReference type="PANTHER" id="PTHR24421:SF10">
    <property type="entry name" value="NITRATE_NITRITE SENSOR PROTEIN NARQ"/>
    <property type="match status" value="1"/>
</dbReference>
<gene>
    <name evidence="11" type="ORF">F7231_24205</name>
</gene>
<dbReference type="GO" id="GO:0016301">
    <property type="term" value="F:kinase activity"/>
    <property type="evidence" value="ECO:0007669"/>
    <property type="project" value="UniProtKB-KW"/>
</dbReference>
<dbReference type="RefSeq" id="WP_085413196.1">
    <property type="nucleotide sequence ID" value="NZ_WAEL01000011.1"/>
</dbReference>
<keyword evidence="9" id="KW-0472">Membrane</keyword>
<dbReference type="Proteomes" id="UP000606008">
    <property type="component" value="Unassembled WGS sequence"/>
</dbReference>
<evidence type="ECO:0000256" key="4">
    <source>
        <dbReference type="ARBA" id="ARBA00022679"/>
    </source>
</evidence>
<evidence type="ECO:0000256" key="6">
    <source>
        <dbReference type="ARBA" id="ARBA00022777"/>
    </source>
</evidence>
<evidence type="ECO:0000313" key="12">
    <source>
        <dbReference type="Proteomes" id="UP000606008"/>
    </source>
</evidence>
<comment type="catalytic activity">
    <reaction evidence="1">
        <text>ATP + protein L-histidine = ADP + protein N-phospho-L-histidine.</text>
        <dbReference type="EC" id="2.7.13.3"/>
    </reaction>
</comment>
<dbReference type="InterPro" id="IPR036890">
    <property type="entry name" value="HATPase_C_sf"/>
</dbReference>
<evidence type="ECO:0000256" key="3">
    <source>
        <dbReference type="ARBA" id="ARBA00022553"/>
    </source>
</evidence>
<keyword evidence="9" id="KW-0812">Transmembrane</keyword>
<evidence type="ECO:0000256" key="8">
    <source>
        <dbReference type="ARBA" id="ARBA00023012"/>
    </source>
</evidence>
<name>A0ABX0QLI0_9BACT</name>
<proteinExistence type="predicted"/>
<keyword evidence="6 11" id="KW-0418">Kinase</keyword>
<reference evidence="12" key="1">
    <citation type="submission" date="2019-09" db="EMBL/GenBank/DDBJ databases">
        <authorList>
            <person name="Jung D.-H."/>
        </authorList>
    </citation>
    <scope>NUCLEOTIDE SEQUENCE [LARGE SCALE GENOMIC DNA]</scope>
    <source>
        <strain evidence="12">JA-25</strain>
    </source>
</reference>
<evidence type="ECO:0000256" key="9">
    <source>
        <dbReference type="SAM" id="Phobius"/>
    </source>
</evidence>
<dbReference type="InterPro" id="IPR005467">
    <property type="entry name" value="His_kinase_dom"/>
</dbReference>
<dbReference type="PANTHER" id="PTHR24421">
    <property type="entry name" value="NITRATE/NITRITE SENSOR PROTEIN NARX-RELATED"/>
    <property type="match status" value="1"/>
</dbReference>
<evidence type="ECO:0000313" key="11">
    <source>
        <dbReference type="EMBL" id="NID13295.1"/>
    </source>
</evidence>
<keyword evidence="3" id="KW-0597">Phosphoprotein</keyword>
<dbReference type="Gene3D" id="3.30.565.10">
    <property type="entry name" value="Histidine kinase-like ATPase, C-terminal domain"/>
    <property type="match status" value="1"/>
</dbReference>
<feature type="domain" description="Histidine kinase" evidence="10">
    <location>
        <begin position="305"/>
        <end position="506"/>
    </location>
</feature>
<keyword evidence="9" id="KW-1133">Transmembrane helix</keyword>